<dbReference type="GeneID" id="87483799"/>
<keyword evidence="1" id="KW-0472">Membrane</keyword>
<name>A0ABX8DR87_9PSED</name>
<accession>A0ABX8DR87</accession>
<evidence type="ECO:0000313" key="3">
    <source>
        <dbReference type="Proteomes" id="UP000678154"/>
    </source>
</evidence>
<evidence type="ECO:0000256" key="1">
    <source>
        <dbReference type="SAM" id="Phobius"/>
    </source>
</evidence>
<feature type="transmembrane region" description="Helical" evidence="1">
    <location>
        <begin position="83"/>
        <end position="105"/>
    </location>
</feature>
<reference evidence="2 3" key="1">
    <citation type="journal article" date="2016" name="J. Hazard. Mater.">
        <title>A newly isolated Pseudomonas putida S-1 strain for batch-mode-propanethiol degradation and continuous treatment of propanethiol-containing waste gas.</title>
        <authorList>
            <person name="Chen D.Z."/>
            <person name="Sun Y.M."/>
            <person name="Han L.M."/>
            <person name="Chen J."/>
            <person name="Ye J.X."/>
            <person name="Chen J.M."/>
        </authorList>
    </citation>
    <scope>NUCLEOTIDE SEQUENCE [LARGE SCALE GENOMIC DNA]</scope>
    <source>
        <strain evidence="2 3">S-1</strain>
    </source>
</reference>
<proteinExistence type="predicted"/>
<dbReference type="RefSeq" id="WP_213606537.1">
    <property type="nucleotide sequence ID" value="NZ_CP074676.1"/>
</dbReference>
<keyword evidence="1" id="KW-0812">Transmembrane</keyword>
<dbReference type="Proteomes" id="UP000678154">
    <property type="component" value="Chromosome"/>
</dbReference>
<sequence>MMDFPEDLQREITYRGGLDLPRHADAWTRHLIAQVIKAMEQYRSRVEQMYFVQAGIELKCAVYNSHEAAAFSYLSPASHPKKIAFIGVSYGFIFNSVCLASLMAARRDMLSEVGSPDLEKGSVSLTYMPSTMSDSELHALEPICNVRKAFSAFLAVRFVESIFMHEASHITRGHLGLKQSAGLRPSISGGRPISNLEPLTLQAIEFDADEGAVEEVFNYFSVVQEQLSKGAITSSDGAAIKGLESLYADSLRAAKFAFQVMYLPLRLFQHTSWERKYQAGQSHPLPPIRMLYLVYVFSAGVLSDEEFGLSTDTAKETVLSWAAECESNYMAFCGEPIDAQGLLSAWHSPESTDYIGEIQAELIRLEPLLAKYKMPVRSEP</sequence>
<gene>
    <name evidence="2" type="ORF">KH389_26210</name>
</gene>
<keyword evidence="1" id="KW-1133">Transmembrane helix</keyword>
<evidence type="ECO:0008006" key="4">
    <source>
        <dbReference type="Google" id="ProtNLM"/>
    </source>
</evidence>
<protein>
    <recommendedName>
        <fullName evidence="4">HEXXH motif-containing protein</fullName>
    </recommendedName>
</protein>
<organism evidence="2 3">
    <name type="scientific">Pseudomonas qingdaonensis</name>
    <dbReference type="NCBI Taxonomy" id="2056231"/>
    <lineage>
        <taxon>Bacteria</taxon>
        <taxon>Pseudomonadati</taxon>
        <taxon>Pseudomonadota</taxon>
        <taxon>Gammaproteobacteria</taxon>
        <taxon>Pseudomonadales</taxon>
        <taxon>Pseudomonadaceae</taxon>
        <taxon>Pseudomonas</taxon>
    </lineage>
</organism>
<dbReference type="EMBL" id="CP074676">
    <property type="protein sequence ID" value="QVL18815.1"/>
    <property type="molecule type" value="Genomic_DNA"/>
</dbReference>
<keyword evidence="3" id="KW-1185">Reference proteome</keyword>
<evidence type="ECO:0000313" key="2">
    <source>
        <dbReference type="EMBL" id="QVL18815.1"/>
    </source>
</evidence>